<evidence type="ECO:0000313" key="2">
    <source>
        <dbReference type="Proteomes" id="UP000790377"/>
    </source>
</evidence>
<dbReference type="EMBL" id="MU267595">
    <property type="protein sequence ID" value="KAH7915873.1"/>
    <property type="molecule type" value="Genomic_DNA"/>
</dbReference>
<gene>
    <name evidence="1" type="ORF">BJ138DRAFT_1140623</name>
</gene>
<sequence length="357" mass="40465">MNTSKPEFSFLDLIDKCDNFRLPANYGSDAPNPTLVPWTLSSSSSSPVIGLLWVEIVDLLATENEASIRAEKPEVWVIHRQDSDTGSRPNRVSFHDTINTPTKRTAIMKELCERWRDTGLFPDIIGPKKWRDEKYPVYRNPLGVHRPCDLFAGNELEDGSNYAFDLERSACALFGVVTYGVHMTIYEDNEDGVRIWVPTRALTKQTWPGYLDNSVAGGIPSGMAPFESIIKEAMEEASIEQHIVENYAKSIGSISYFYRNKSGWLQPEVEYLYDLKIPPGVDQTPFQPKPLDGEVESFDLLPLDTVITKMRGGLFKANCALALVDFLIRHGYITPDNEPDFMQIITRLHGSFQYDQW</sequence>
<comment type="caution">
    <text evidence="1">The sequence shown here is derived from an EMBL/GenBank/DDBJ whole genome shotgun (WGS) entry which is preliminary data.</text>
</comment>
<evidence type="ECO:0000313" key="1">
    <source>
        <dbReference type="EMBL" id="KAH7915873.1"/>
    </source>
</evidence>
<keyword evidence="2" id="KW-1185">Reference proteome</keyword>
<organism evidence="1 2">
    <name type="scientific">Hygrophoropsis aurantiaca</name>
    <dbReference type="NCBI Taxonomy" id="72124"/>
    <lineage>
        <taxon>Eukaryota</taxon>
        <taxon>Fungi</taxon>
        <taxon>Dikarya</taxon>
        <taxon>Basidiomycota</taxon>
        <taxon>Agaricomycotina</taxon>
        <taxon>Agaricomycetes</taxon>
        <taxon>Agaricomycetidae</taxon>
        <taxon>Boletales</taxon>
        <taxon>Coniophorineae</taxon>
        <taxon>Hygrophoropsidaceae</taxon>
        <taxon>Hygrophoropsis</taxon>
    </lineage>
</organism>
<dbReference type="Proteomes" id="UP000790377">
    <property type="component" value="Unassembled WGS sequence"/>
</dbReference>
<proteinExistence type="predicted"/>
<accession>A0ACB8AS67</accession>
<name>A0ACB8AS67_9AGAM</name>
<reference evidence="1" key="1">
    <citation type="journal article" date="2021" name="New Phytol.">
        <title>Evolutionary innovations through gain and loss of genes in the ectomycorrhizal Boletales.</title>
        <authorList>
            <person name="Wu G."/>
            <person name="Miyauchi S."/>
            <person name="Morin E."/>
            <person name="Kuo A."/>
            <person name="Drula E."/>
            <person name="Varga T."/>
            <person name="Kohler A."/>
            <person name="Feng B."/>
            <person name="Cao Y."/>
            <person name="Lipzen A."/>
            <person name="Daum C."/>
            <person name="Hundley H."/>
            <person name="Pangilinan J."/>
            <person name="Johnson J."/>
            <person name="Barry K."/>
            <person name="LaButti K."/>
            <person name="Ng V."/>
            <person name="Ahrendt S."/>
            <person name="Min B."/>
            <person name="Choi I.G."/>
            <person name="Park H."/>
            <person name="Plett J.M."/>
            <person name="Magnuson J."/>
            <person name="Spatafora J.W."/>
            <person name="Nagy L.G."/>
            <person name="Henrissat B."/>
            <person name="Grigoriev I.V."/>
            <person name="Yang Z.L."/>
            <person name="Xu J."/>
            <person name="Martin F.M."/>
        </authorList>
    </citation>
    <scope>NUCLEOTIDE SEQUENCE</scope>
    <source>
        <strain evidence="1">ATCC 28755</strain>
    </source>
</reference>
<protein>
    <submittedName>
        <fullName evidence="1">NUDIX hydrolase domain-like protein</fullName>
    </submittedName>
</protein>